<dbReference type="AlphaFoldDB" id="A0A4C1T5V4"/>
<dbReference type="InterPro" id="IPR008906">
    <property type="entry name" value="HATC_C_dom"/>
</dbReference>
<dbReference type="Proteomes" id="UP000299102">
    <property type="component" value="Unassembled WGS sequence"/>
</dbReference>
<protein>
    <recommendedName>
        <fullName evidence="1">HAT C-terminal dimerisation domain-containing protein</fullName>
    </recommendedName>
</protein>
<organism evidence="2 3">
    <name type="scientific">Eumeta variegata</name>
    <name type="common">Bagworm moth</name>
    <name type="synonym">Eumeta japonica</name>
    <dbReference type="NCBI Taxonomy" id="151549"/>
    <lineage>
        <taxon>Eukaryota</taxon>
        <taxon>Metazoa</taxon>
        <taxon>Ecdysozoa</taxon>
        <taxon>Arthropoda</taxon>
        <taxon>Hexapoda</taxon>
        <taxon>Insecta</taxon>
        <taxon>Pterygota</taxon>
        <taxon>Neoptera</taxon>
        <taxon>Endopterygota</taxon>
        <taxon>Lepidoptera</taxon>
        <taxon>Glossata</taxon>
        <taxon>Ditrysia</taxon>
        <taxon>Tineoidea</taxon>
        <taxon>Psychidae</taxon>
        <taxon>Oiketicinae</taxon>
        <taxon>Eumeta</taxon>
    </lineage>
</organism>
<accession>A0A4C1T5V4</accession>
<comment type="caution">
    <text evidence="2">The sequence shown here is derived from an EMBL/GenBank/DDBJ whole genome shotgun (WGS) entry which is preliminary data.</text>
</comment>
<dbReference type="SUPFAM" id="SSF53098">
    <property type="entry name" value="Ribonuclease H-like"/>
    <property type="match status" value="1"/>
</dbReference>
<feature type="domain" description="HAT C-terminal dimerisation" evidence="1">
    <location>
        <begin position="184"/>
        <end position="229"/>
    </location>
</feature>
<sequence>MLDFKDWLQPVENDTTKAYYLGDQEYSLLLDESTDISISKMLGVSIRYYSRSLKAIISTFLGLVEIEDGTANSIVNGIKGLLSVLEIEIKKMIGIGTDNATVMTGTNNGVLEKVSLFSVEETLKVVKPSIIDIAQEFRVDASAIDRLISQWRNIVHLKWECTSSTVGFWNEVIGYKDAAGNNPFADLSQLAISLLSLPHSNAEIERVFSQMNVVKTKLRNRMSCRFGTVGSRMLETPARVVAPALECSSEDARDRASIAASLARARVASAGRRRVSHERRVGTA</sequence>
<evidence type="ECO:0000313" key="2">
    <source>
        <dbReference type="EMBL" id="GBP09514.1"/>
    </source>
</evidence>
<dbReference type="EMBL" id="BGZK01000036">
    <property type="protein sequence ID" value="GBP09514.1"/>
    <property type="molecule type" value="Genomic_DNA"/>
</dbReference>
<name>A0A4C1T5V4_EUMVA</name>
<reference evidence="2 3" key="1">
    <citation type="journal article" date="2019" name="Commun. Biol.">
        <title>The bagworm genome reveals a unique fibroin gene that provides high tensile strength.</title>
        <authorList>
            <person name="Kono N."/>
            <person name="Nakamura H."/>
            <person name="Ohtoshi R."/>
            <person name="Tomita M."/>
            <person name="Numata K."/>
            <person name="Arakawa K."/>
        </authorList>
    </citation>
    <scope>NUCLEOTIDE SEQUENCE [LARGE SCALE GENOMIC DNA]</scope>
</reference>
<dbReference type="PANTHER" id="PTHR46880:SF5">
    <property type="entry name" value="DUF4371 DOMAIN-CONTAINING PROTEIN"/>
    <property type="match status" value="1"/>
</dbReference>
<dbReference type="InterPro" id="IPR012337">
    <property type="entry name" value="RNaseH-like_sf"/>
</dbReference>
<dbReference type="OrthoDB" id="10023262at2759"/>
<gene>
    <name evidence="2" type="ORF">EVAR_76535_1</name>
</gene>
<evidence type="ECO:0000259" key="1">
    <source>
        <dbReference type="Pfam" id="PF05699"/>
    </source>
</evidence>
<evidence type="ECO:0000313" key="3">
    <source>
        <dbReference type="Proteomes" id="UP000299102"/>
    </source>
</evidence>
<dbReference type="STRING" id="151549.A0A4C1T5V4"/>
<dbReference type="PANTHER" id="PTHR46880">
    <property type="entry name" value="RAS-ASSOCIATING DOMAIN-CONTAINING PROTEIN"/>
    <property type="match status" value="1"/>
</dbReference>
<dbReference type="Pfam" id="PF05699">
    <property type="entry name" value="Dimer_Tnp_hAT"/>
    <property type="match status" value="1"/>
</dbReference>
<dbReference type="GO" id="GO:0046983">
    <property type="term" value="F:protein dimerization activity"/>
    <property type="evidence" value="ECO:0007669"/>
    <property type="project" value="InterPro"/>
</dbReference>
<proteinExistence type="predicted"/>
<keyword evidence="3" id="KW-1185">Reference proteome</keyword>